<dbReference type="AlphaFoldDB" id="A0A381UHG8"/>
<organism evidence="1">
    <name type="scientific">marine metagenome</name>
    <dbReference type="NCBI Taxonomy" id="408172"/>
    <lineage>
        <taxon>unclassified sequences</taxon>
        <taxon>metagenomes</taxon>
        <taxon>ecological metagenomes</taxon>
    </lineage>
</organism>
<gene>
    <name evidence="1" type="ORF">METZ01_LOCUS80500</name>
</gene>
<dbReference type="EMBL" id="UINC01006456">
    <property type="protein sequence ID" value="SVA27646.1"/>
    <property type="molecule type" value="Genomic_DNA"/>
</dbReference>
<protein>
    <submittedName>
        <fullName evidence="1">Uncharacterized protein</fullName>
    </submittedName>
</protein>
<reference evidence="1" key="1">
    <citation type="submission" date="2018-05" db="EMBL/GenBank/DDBJ databases">
        <authorList>
            <person name="Lanie J.A."/>
            <person name="Ng W.-L."/>
            <person name="Kazmierczak K.M."/>
            <person name="Andrzejewski T.M."/>
            <person name="Davidsen T.M."/>
            <person name="Wayne K.J."/>
            <person name="Tettelin H."/>
            <person name="Glass J.I."/>
            <person name="Rusch D."/>
            <person name="Podicherti R."/>
            <person name="Tsui H.-C.T."/>
            <person name="Winkler M.E."/>
        </authorList>
    </citation>
    <scope>NUCLEOTIDE SEQUENCE</scope>
</reference>
<accession>A0A381UHG8</accession>
<proteinExistence type="predicted"/>
<evidence type="ECO:0000313" key="1">
    <source>
        <dbReference type="EMBL" id="SVA27646.1"/>
    </source>
</evidence>
<sequence>MVIQTANPFAPAKPRVPIVPRRVTPGLPGPAIEGKPNKVHCPKCSARLTVNFDESECLSCGFVDYEYFSPRTIQERNSIISTGTRYVLRYIGEFPALTEVVTHVKVYRVRNRAVFGVRCPFCGSGMSQSSLSGKRREIREERYKCTAGHRVSLCPNPEGVLGWK</sequence>
<name>A0A381UHG8_9ZZZZ</name>